<feature type="compositionally biased region" description="Polar residues" evidence="2">
    <location>
        <begin position="185"/>
        <end position="202"/>
    </location>
</feature>
<dbReference type="Proteomes" id="UP000228976">
    <property type="component" value="Unassembled WGS sequence"/>
</dbReference>
<comment type="caution">
    <text evidence="3">The sequence shown here is derived from an EMBL/GenBank/DDBJ whole genome shotgun (WGS) entry which is preliminary data.</text>
</comment>
<keyword evidence="4" id="KW-1185">Reference proteome</keyword>
<proteinExistence type="predicted"/>
<accession>A0A261FBH3</accession>
<protein>
    <submittedName>
        <fullName evidence="3">Uncharacterized protein</fullName>
    </submittedName>
</protein>
<feature type="coiled-coil region" evidence="1">
    <location>
        <begin position="31"/>
        <end position="58"/>
    </location>
</feature>
<feature type="compositionally biased region" description="Polar residues" evidence="2">
    <location>
        <begin position="142"/>
        <end position="154"/>
    </location>
</feature>
<dbReference type="RefSeq" id="WP_094690019.1">
    <property type="nucleotide sequence ID" value="NZ_JACBYZ010000001.1"/>
</dbReference>
<name>A0A261FBH3_9BIFI</name>
<organism evidence="3 4">
    <name type="scientific">Aeriscardovia aeriphila</name>
    <dbReference type="NCBI Taxonomy" id="218139"/>
    <lineage>
        <taxon>Bacteria</taxon>
        <taxon>Bacillati</taxon>
        <taxon>Actinomycetota</taxon>
        <taxon>Actinomycetes</taxon>
        <taxon>Bifidobacteriales</taxon>
        <taxon>Bifidobacteriaceae</taxon>
        <taxon>Aeriscardovia</taxon>
    </lineage>
</organism>
<evidence type="ECO:0000256" key="1">
    <source>
        <dbReference type="SAM" id="Coils"/>
    </source>
</evidence>
<evidence type="ECO:0000256" key="2">
    <source>
        <dbReference type="SAM" id="MobiDB-lite"/>
    </source>
</evidence>
<dbReference type="AlphaFoldDB" id="A0A261FBH3"/>
<feature type="region of interest" description="Disordered" evidence="2">
    <location>
        <begin position="93"/>
        <end position="208"/>
    </location>
</feature>
<dbReference type="EMBL" id="MWWU01000002">
    <property type="protein sequence ID" value="OZG56507.1"/>
    <property type="molecule type" value="Genomic_DNA"/>
</dbReference>
<gene>
    <name evidence="3" type="ORF">AEAE_0995</name>
</gene>
<feature type="compositionally biased region" description="Basic and acidic residues" evidence="2">
    <location>
        <begin position="127"/>
        <end position="141"/>
    </location>
</feature>
<keyword evidence="1" id="KW-0175">Coiled coil</keyword>
<reference evidence="3 4" key="1">
    <citation type="journal article" date="2017" name="BMC Genomics">
        <title>Comparative genomic and phylogenomic analyses of the Bifidobacteriaceae family.</title>
        <authorList>
            <person name="Lugli G.A."/>
            <person name="Milani C."/>
            <person name="Turroni F."/>
            <person name="Duranti S."/>
            <person name="Mancabelli L."/>
            <person name="Mangifesta M."/>
            <person name="Ferrario C."/>
            <person name="Modesto M."/>
            <person name="Mattarelli P."/>
            <person name="Jiri K."/>
            <person name="van Sinderen D."/>
            <person name="Ventura M."/>
        </authorList>
    </citation>
    <scope>NUCLEOTIDE SEQUENCE [LARGE SCALE GENOMIC DNA]</scope>
    <source>
        <strain evidence="3 4">LMG 21773</strain>
    </source>
</reference>
<evidence type="ECO:0000313" key="3">
    <source>
        <dbReference type="EMBL" id="OZG56507.1"/>
    </source>
</evidence>
<evidence type="ECO:0000313" key="4">
    <source>
        <dbReference type="Proteomes" id="UP000228976"/>
    </source>
</evidence>
<sequence>MARRLNGELANFLGEKFDRMLKDDRQSLKRLEELTGSIASSAQELQNATMELQSALTEFLSLRRMSLSQFAQEVNIPIVQLRKIVALDLTPSVPDASDESADESSTPADDQKKPDEVEQTSLEQDAPVEKSTENNSEHQEEQTVSNQDELNIDSNTEEQNTDTSSEESASSFDSPASDEAHNDMNESSDQYSSEMNENSNPFSAFGSY</sequence>
<feature type="compositionally biased region" description="Low complexity" evidence="2">
    <location>
        <begin position="162"/>
        <end position="177"/>
    </location>
</feature>